<evidence type="ECO:0000256" key="1">
    <source>
        <dbReference type="SAM" id="MobiDB-lite"/>
    </source>
</evidence>
<name>A0A7G9TL38_9VIRU</name>
<dbReference type="EMBL" id="MT510739">
    <property type="protein sequence ID" value="QNN80813.1"/>
    <property type="molecule type" value="Genomic_DNA"/>
</dbReference>
<evidence type="ECO:0000313" key="2">
    <source>
        <dbReference type="EMBL" id="QNN80813.1"/>
    </source>
</evidence>
<reference evidence="2 3" key="1">
    <citation type="journal article" date="2017" name="Virology (Lond)">
        <title>Molecular epidemiology of Epizootic haematopoietic necrosis virus (EHNV).</title>
        <authorList>
            <person name="Hick P.M."/>
            <person name="Subramaniam K."/>
            <person name="Thompson P.M."/>
            <person name="Waltzek T.B."/>
            <person name="Becker J.A."/>
            <person name="Whittington R.J."/>
        </authorList>
    </citation>
    <scope>NUCLEOTIDE SEQUENCE [LARGE SCALE GENOMIC DNA]</scope>
    <source>
        <strain evidence="2">V108</strain>
    </source>
</reference>
<proteinExistence type="predicted"/>
<accession>A0A7G9TL38</accession>
<dbReference type="Proteomes" id="UP000516143">
    <property type="component" value="Segment"/>
</dbReference>
<feature type="region of interest" description="Disordered" evidence="1">
    <location>
        <begin position="18"/>
        <end position="41"/>
    </location>
</feature>
<evidence type="ECO:0000313" key="3">
    <source>
        <dbReference type="Proteomes" id="UP000516143"/>
    </source>
</evidence>
<protein>
    <submittedName>
        <fullName evidence="2">Uncharacterized protein</fullName>
    </submittedName>
</protein>
<gene>
    <name evidence="2" type="primary">7</name>
</gene>
<feature type="compositionally biased region" description="Low complexity" evidence="1">
    <location>
        <begin position="18"/>
        <end position="28"/>
    </location>
</feature>
<organism evidence="2 3">
    <name type="scientific">Epizootic haematopoietic necrosis virus</name>
    <dbReference type="NCBI Taxonomy" id="100217"/>
    <lineage>
        <taxon>Viruses</taxon>
        <taxon>Varidnaviria</taxon>
        <taxon>Bamfordvirae</taxon>
        <taxon>Nucleocytoviricota</taxon>
        <taxon>Megaviricetes</taxon>
        <taxon>Pimascovirales</taxon>
        <taxon>Pimascovirales incertae sedis</taxon>
        <taxon>Iridoviridae</taxon>
        <taxon>Alphairidovirinae</taxon>
        <taxon>Ranavirus</taxon>
        <taxon>Ranavirus perca1</taxon>
    </lineage>
</organism>
<sequence length="41" mass="4300">MHTLLFFAVGLLFAGSDVSCSTDSSNSTATLRPLGTRPART</sequence>